<dbReference type="PANTHER" id="PTHR35089">
    <property type="entry name" value="CHAPERONE PROTEIN SKP"/>
    <property type="match status" value="1"/>
</dbReference>
<dbReference type="SUPFAM" id="SSF111384">
    <property type="entry name" value="OmpH-like"/>
    <property type="match status" value="1"/>
</dbReference>
<dbReference type="GO" id="GO:0051082">
    <property type="term" value="F:unfolded protein binding"/>
    <property type="evidence" value="ECO:0007669"/>
    <property type="project" value="InterPro"/>
</dbReference>
<evidence type="ECO:0000256" key="1">
    <source>
        <dbReference type="ARBA" id="ARBA00009091"/>
    </source>
</evidence>
<dbReference type="Gene3D" id="3.30.910.20">
    <property type="entry name" value="Skp domain"/>
    <property type="match status" value="1"/>
</dbReference>
<dbReference type="EMBL" id="PJNI01000008">
    <property type="protein sequence ID" value="PKR80676.1"/>
    <property type="molecule type" value="Genomic_DNA"/>
</dbReference>
<dbReference type="AlphaFoldDB" id="A0A2I0R282"/>
<dbReference type="GO" id="GO:0005829">
    <property type="term" value="C:cytosol"/>
    <property type="evidence" value="ECO:0007669"/>
    <property type="project" value="TreeGrafter"/>
</dbReference>
<evidence type="ECO:0000256" key="2">
    <source>
        <dbReference type="ARBA" id="ARBA00022729"/>
    </source>
</evidence>
<evidence type="ECO:0000313" key="3">
    <source>
        <dbReference type="EMBL" id="PKR80676.1"/>
    </source>
</evidence>
<dbReference type="Pfam" id="PF03938">
    <property type="entry name" value="OmpH"/>
    <property type="match status" value="1"/>
</dbReference>
<keyword evidence="2" id="KW-0732">Signal</keyword>
<dbReference type="PANTHER" id="PTHR35089:SF1">
    <property type="entry name" value="CHAPERONE PROTEIN SKP"/>
    <property type="match status" value="1"/>
</dbReference>
<gene>
    <name evidence="3" type="ORF">CW751_07860</name>
</gene>
<comment type="similarity">
    <text evidence="1">Belongs to the Skp family.</text>
</comment>
<dbReference type="SMART" id="SM00935">
    <property type="entry name" value="OmpH"/>
    <property type="match status" value="1"/>
</dbReference>
<dbReference type="OrthoDB" id="1493259at2"/>
<organism evidence="3 4">
    <name type="scientific">Brumimicrobium salinarum</name>
    <dbReference type="NCBI Taxonomy" id="2058658"/>
    <lineage>
        <taxon>Bacteria</taxon>
        <taxon>Pseudomonadati</taxon>
        <taxon>Bacteroidota</taxon>
        <taxon>Flavobacteriia</taxon>
        <taxon>Flavobacteriales</taxon>
        <taxon>Crocinitomicaceae</taxon>
        <taxon>Brumimicrobium</taxon>
    </lineage>
</organism>
<evidence type="ECO:0000313" key="4">
    <source>
        <dbReference type="Proteomes" id="UP000236654"/>
    </source>
</evidence>
<name>A0A2I0R282_9FLAO</name>
<dbReference type="InterPro" id="IPR005632">
    <property type="entry name" value="Chaperone_Skp"/>
</dbReference>
<proteinExistence type="inferred from homology"/>
<reference evidence="3 4" key="1">
    <citation type="submission" date="2017-12" db="EMBL/GenBank/DDBJ databases">
        <title>The draft genome sequence of Brumimicrobium saltpan LHR20.</title>
        <authorList>
            <person name="Do Z.-J."/>
            <person name="Luo H.-R."/>
        </authorList>
    </citation>
    <scope>NUCLEOTIDE SEQUENCE [LARGE SCALE GENOMIC DNA]</scope>
    <source>
        <strain evidence="3 4">LHR20</strain>
    </source>
</reference>
<evidence type="ECO:0008006" key="5">
    <source>
        <dbReference type="Google" id="ProtNLM"/>
    </source>
</evidence>
<accession>A0A2I0R282</accession>
<protein>
    <recommendedName>
        <fullName evidence="5">Outer membrane chaperone Skp</fullName>
    </recommendedName>
</protein>
<keyword evidence="4" id="KW-1185">Reference proteome</keyword>
<dbReference type="GO" id="GO:0050821">
    <property type="term" value="P:protein stabilization"/>
    <property type="evidence" value="ECO:0007669"/>
    <property type="project" value="TreeGrafter"/>
</dbReference>
<dbReference type="InterPro" id="IPR024930">
    <property type="entry name" value="Skp_dom_sf"/>
</dbReference>
<sequence length="235" mass="27246">MNLLKIKIQTLQINKPMKNILLISTLILGSVAFFTSCNNSNNENVKNETPVKVVEKKQMGEGETGIAMAYYHQDSIATQFGFYREIDSVLKSKELNFQKELERKYRAYQAYEADVQKRMEANEITGYQIEDIQRTAMEKQQAIQQFEQQRGAALQKESMEYQTALMNKIAEAGKEFSNKKDIDLLFFYQKGGQITFINNAYDVTDEFINFLNDREEELMSGFEDEVEAIQEVEEN</sequence>
<dbReference type="Proteomes" id="UP000236654">
    <property type="component" value="Unassembled WGS sequence"/>
</dbReference>
<comment type="caution">
    <text evidence="3">The sequence shown here is derived from an EMBL/GenBank/DDBJ whole genome shotgun (WGS) entry which is preliminary data.</text>
</comment>